<dbReference type="RefSeq" id="XP_024344088.1">
    <property type="nucleotide sequence ID" value="XM_024478126.1"/>
</dbReference>
<dbReference type="AlphaFoldDB" id="A0A1X6NFB1"/>
<sequence>MGHNNAAAAVDSRGPPGHRERPKQREDDRYMTKQRRHRCQPAECGRFPPTHIVEITRQTRR</sequence>
<dbReference type="Proteomes" id="UP000194127">
    <property type="component" value="Unassembled WGS sequence"/>
</dbReference>
<accession>A0A1X6NFB1</accession>
<feature type="compositionally biased region" description="Basic and acidic residues" evidence="1">
    <location>
        <begin position="17"/>
        <end position="31"/>
    </location>
</feature>
<proteinExistence type="predicted"/>
<protein>
    <submittedName>
        <fullName evidence="2">Uncharacterized protein</fullName>
    </submittedName>
</protein>
<dbReference type="GeneID" id="36323076"/>
<gene>
    <name evidence="2" type="ORF">POSPLADRAFT_1042531</name>
</gene>
<name>A0A1X6NFB1_9APHY</name>
<organism evidence="2 3">
    <name type="scientific">Postia placenta MAD-698-R-SB12</name>
    <dbReference type="NCBI Taxonomy" id="670580"/>
    <lineage>
        <taxon>Eukaryota</taxon>
        <taxon>Fungi</taxon>
        <taxon>Dikarya</taxon>
        <taxon>Basidiomycota</taxon>
        <taxon>Agaricomycotina</taxon>
        <taxon>Agaricomycetes</taxon>
        <taxon>Polyporales</taxon>
        <taxon>Adustoporiaceae</taxon>
        <taxon>Rhodonia</taxon>
    </lineage>
</organism>
<keyword evidence="3" id="KW-1185">Reference proteome</keyword>
<dbReference type="EMBL" id="KZ110591">
    <property type="protein sequence ID" value="OSX67294.1"/>
    <property type="molecule type" value="Genomic_DNA"/>
</dbReference>
<evidence type="ECO:0000256" key="1">
    <source>
        <dbReference type="SAM" id="MobiDB-lite"/>
    </source>
</evidence>
<reference evidence="2 3" key="1">
    <citation type="submission" date="2017-04" db="EMBL/GenBank/DDBJ databases">
        <title>Genome Sequence of the Model Brown-Rot Fungus Postia placenta SB12.</title>
        <authorList>
            <consortium name="DOE Joint Genome Institute"/>
            <person name="Gaskell J."/>
            <person name="Kersten P."/>
            <person name="Larrondo L.F."/>
            <person name="Canessa P."/>
            <person name="Martinez D."/>
            <person name="Hibbett D."/>
            <person name="Schmoll M."/>
            <person name="Kubicek C.P."/>
            <person name="Martinez A.T."/>
            <person name="Yadav J."/>
            <person name="Master E."/>
            <person name="Magnuson J.K."/>
            <person name="James T."/>
            <person name="Yaver D."/>
            <person name="Berka R."/>
            <person name="Labutti K."/>
            <person name="Lipzen A."/>
            <person name="Aerts A."/>
            <person name="Barry K."/>
            <person name="Henrissat B."/>
            <person name="Blanchette R."/>
            <person name="Grigoriev I."/>
            <person name="Cullen D."/>
        </authorList>
    </citation>
    <scope>NUCLEOTIDE SEQUENCE [LARGE SCALE GENOMIC DNA]</scope>
    <source>
        <strain evidence="2 3">MAD-698-R-SB12</strain>
    </source>
</reference>
<feature type="region of interest" description="Disordered" evidence="1">
    <location>
        <begin position="1"/>
        <end position="45"/>
    </location>
</feature>
<evidence type="ECO:0000313" key="3">
    <source>
        <dbReference type="Proteomes" id="UP000194127"/>
    </source>
</evidence>
<evidence type="ECO:0000313" key="2">
    <source>
        <dbReference type="EMBL" id="OSX67294.1"/>
    </source>
</evidence>